<protein>
    <submittedName>
        <fullName evidence="1">Uncharacterized protein</fullName>
    </submittedName>
</protein>
<evidence type="ECO:0000313" key="1">
    <source>
        <dbReference type="EMBL" id="KAF9642259.1"/>
    </source>
</evidence>
<comment type="caution">
    <text evidence="1">The sequence shown here is derived from an EMBL/GenBank/DDBJ whole genome shotgun (WGS) entry which is preliminary data.</text>
</comment>
<gene>
    <name evidence="1" type="ORF">BDM02DRAFT_3264526</name>
</gene>
<name>A0ACB6YYF0_THEGA</name>
<keyword evidence="2" id="KW-1185">Reference proteome</keyword>
<dbReference type="EMBL" id="MU118573">
    <property type="protein sequence ID" value="KAF9642259.1"/>
    <property type="molecule type" value="Genomic_DNA"/>
</dbReference>
<reference evidence="1" key="1">
    <citation type="submission" date="2019-10" db="EMBL/GenBank/DDBJ databases">
        <authorList>
            <consortium name="DOE Joint Genome Institute"/>
            <person name="Kuo A."/>
            <person name="Miyauchi S."/>
            <person name="Kiss E."/>
            <person name="Drula E."/>
            <person name="Kohler A."/>
            <person name="Sanchez-Garcia M."/>
            <person name="Andreopoulos B."/>
            <person name="Barry K.W."/>
            <person name="Bonito G."/>
            <person name="Buee M."/>
            <person name="Carver A."/>
            <person name="Chen C."/>
            <person name="Cichocki N."/>
            <person name="Clum A."/>
            <person name="Culley D."/>
            <person name="Crous P.W."/>
            <person name="Fauchery L."/>
            <person name="Girlanda M."/>
            <person name="Hayes R."/>
            <person name="Keri Z."/>
            <person name="Labutti K."/>
            <person name="Lipzen A."/>
            <person name="Lombard V."/>
            <person name="Magnuson J."/>
            <person name="Maillard F."/>
            <person name="Morin E."/>
            <person name="Murat C."/>
            <person name="Nolan M."/>
            <person name="Ohm R."/>
            <person name="Pangilinan J."/>
            <person name="Pereira M."/>
            <person name="Perotto S."/>
            <person name="Peter M."/>
            <person name="Riley R."/>
            <person name="Sitrit Y."/>
            <person name="Stielow B."/>
            <person name="Szollosi G."/>
            <person name="Zifcakova L."/>
            <person name="Stursova M."/>
            <person name="Spatafora J.W."/>
            <person name="Tedersoo L."/>
            <person name="Vaario L.-M."/>
            <person name="Yamada A."/>
            <person name="Yan M."/>
            <person name="Wang P."/>
            <person name="Xu J."/>
            <person name="Bruns T."/>
            <person name="Baldrian P."/>
            <person name="Vilgalys R."/>
            <person name="Henrissat B."/>
            <person name="Grigoriev I.V."/>
            <person name="Hibbett D."/>
            <person name="Nagy L.G."/>
            <person name="Martin F.M."/>
        </authorList>
    </citation>
    <scope>NUCLEOTIDE SEQUENCE</scope>
    <source>
        <strain evidence="1">P2</strain>
    </source>
</reference>
<accession>A0ACB6YYF0</accession>
<dbReference type="Proteomes" id="UP000886501">
    <property type="component" value="Unassembled WGS sequence"/>
</dbReference>
<sequence>MQPNGSKGRKPYDRPGKRSTWPESDEPESRLDSPSRRRGFLGSRGGDMGGTTTQTHQPRLSGVLLSTEAHPKPKSEQWIEYFAEHGHMMKYNPVTGETRGVAESSRTHPKIPLERMFTSNFERAGELVEKSAVNIPRTSVENEGSGKPSPGDDRAVHDKLPGSYRSPNTAAPLIPSSLSASHTSGNIGVQSESIPNPVGSVDEKDRPVTVRDMERFTVAIQGTIREMGAQFIKAIADLHQQEGDSEADVE</sequence>
<reference evidence="1" key="2">
    <citation type="journal article" date="2020" name="Nat. Commun.">
        <title>Large-scale genome sequencing of mycorrhizal fungi provides insights into the early evolution of symbiotic traits.</title>
        <authorList>
            <person name="Miyauchi S."/>
            <person name="Kiss E."/>
            <person name="Kuo A."/>
            <person name="Drula E."/>
            <person name="Kohler A."/>
            <person name="Sanchez-Garcia M."/>
            <person name="Morin E."/>
            <person name="Andreopoulos B."/>
            <person name="Barry K.W."/>
            <person name="Bonito G."/>
            <person name="Buee M."/>
            <person name="Carver A."/>
            <person name="Chen C."/>
            <person name="Cichocki N."/>
            <person name="Clum A."/>
            <person name="Culley D."/>
            <person name="Crous P.W."/>
            <person name="Fauchery L."/>
            <person name="Girlanda M."/>
            <person name="Hayes R.D."/>
            <person name="Keri Z."/>
            <person name="LaButti K."/>
            <person name="Lipzen A."/>
            <person name="Lombard V."/>
            <person name="Magnuson J."/>
            <person name="Maillard F."/>
            <person name="Murat C."/>
            <person name="Nolan M."/>
            <person name="Ohm R.A."/>
            <person name="Pangilinan J."/>
            <person name="Pereira M.F."/>
            <person name="Perotto S."/>
            <person name="Peter M."/>
            <person name="Pfister S."/>
            <person name="Riley R."/>
            <person name="Sitrit Y."/>
            <person name="Stielow J.B."/>
            <person name="Szollosi G."/>
            <person name="Zifcakova L."/>
            <person name="Stursova M."/>
            <person name="Spatafora J.W."/>
            <person name="Tedersoo L."/>
            <person name="Vaario L.M."/>
            <person name="Yamada A."/>
            <person name="Yan M."/>
            <person name="Wang P."/>
            <person name="Xu J."/>
            <person name="Bruns T."/>
            <person name="Baldrian P."/>
            <person name="Vilgalys R."/>
            <person name="Dunand C."/>
            <person name="Henrissat B."/>
            <person name="Grigoriev I.V."/>
            <person name="Hibbett D."/>
            <person name="Nagy L.G."/>
            <person name="Martin F.M."/>
        </authorList>
    </citation>
    <scope>NUCLEOTIDE SEQUENCE</scope>
    <source>
        <strain evidence="1">P2</strain>
    </source>
</reference>
<proteinExistence type="predicted"/>
<organism evidence="1 2">
    <name type="scientific">Thelephora ganbajun</name>
    <name type="common">Ganba fungus</name>
    <dbReference type="NCBI Taxonomy" id="370292"/>
    <lineage>
        <taxon>Eukaryota</taxon>
        <taxon>Fungi</taxon>
        <taxon>Dikarya</taxon>
        <taxon>Basidiomycota</taxon>
        <taxon>Agaricomycotina</taxon>
        <taxon>Agaricomycetes</taxon>
        <taxon>Thelephorales</taxon>
        <taxon>Thelephoraceae</taxon>
        <taxon>Thelephora</taxon>
    </lineage>
</organism>
<evidence type="ECO:0000313" key="2">
    <source>
        <dbReference type="Proteomes" id="UP000886501"/>
    </source>
</evidence>